<protein>
    <recommendedName>
        <fullName evidence="1">Protein kinase domain-containing protein</fullName>
    </recommendedName>
</protein>
<dbReference type="EMBL" id="JAPFFF010000658">
    <property type="protein sequence ID" value="KAK8833787.1"/>
    <property type="molecule type" value="Genomic_DNA"/>
</dbReference>
<reference evidence="2 4" key="1">
    <citation type="submission" date="2024-04" db="EMBL/GenBank/DDBJ databases">
        <title>Tritrichomonas musculus Genome.</title>
        <authorList>
            <person name="Alves-Ferreira E."/>
            <person name="Grigg M."/>
            <person name="Lorenzi H."/>
            <person name="Galac M."/>
        </authorList>
    </citation>
    <scope>NUCLEOTIDE SEQUENCE [LARGE SCALE GENOMIC DNA]</scope>
    <source>
        <strain evidence="2 4">EAF2021</strain>
    </source>
</reference>
<dbReference type="PROSITE" id="PS00108">
    <property type="entry name" value="PROTEIN_KINASE_ST"/>
    <property type="match status" value="1"/>
</dbReference>
<name>A0ABR2GJI4_9EUKA</name>
<proteinExistence type="predicted"/>
<evidence type="ECO:0000313" key="3">
    <source>
        <dbReference type="EMBL" id="KAK8854203.1"/>
    </source>
</evidence>
<dbReference type="SMART" id="SM00220">
    <property type="entry name" value="S_TKc"/>
    <property type="match status" value="1"/>
</dbReference>
<dbReference type="SUPFAM" id="SSF56112">
    <property type="entry name" value="Protein kinase-like (PK-like)"/>
    <property type="match status" value="1"/>
</dbReference>
<dbReference type="InterPro" id="IPR008271">
    <property type="entry name" value="Ser/Thr_kinase_AS"/>
</dbReference>
<evidence type="ECO:0000313" key="2">
    <source>
        <dbReference type="EMBL" id="KAK8833787.1"/>
    </source>
</evidence>
<dbReference type="InterPro" id="IPR051681">
    <property type="entry name" value="Ser/Thr_Kinases-Pseudokinases"/>
</dbReference>
<dbReference type="Proteomes" id="UP001470230">
    <property type="component" value="Unassembled WGS sequence"/>
</dbReference>
<dbReference type="InterPro" id="IPR011009">
    <property type="entry name" value="Kinase-like_dom_sf"/>
</dbReference>
<comment type="caution">
    <text evidence="2">The sequence shown here is derived from an EMBL/GenBank/DDBJ whole genome shotgun (WGS) entry which is preliminary data.</text>
</comment>
<dbReference type="Gene3D" id="1.10.510.10">
    <property type="entry name" value="Transferase(Phosphotransferase) domain 1"/>
    <property type="match status" value="1"/>
</dbReference>
<accession>A0ABR2GJI4</accession>
<feature type="domain" description="Protein kinase" evidence="1">
    <location>
        <begin position="44"/>
        <end position="221"/>
    </location>
</feature>
<evidence type="ECO:0000259" key="1">
    <source>
        <dbReference type="PROSITE" id="PS50011"/>
    </source>
</evidence>
<dbReference type="PANTHER" id="PTHR44329">
    <property type="entry name" value="SERINE/THREONINE-PROTEIN KINASE TNNI3K-RELATED"/>
    <property type="match status" value="1"/>
</dbReference>
<gene>
    <name evidence="3" type="ORF">M9Y10_016762</name>
    <name evidence="2" type="ORF">M9Y10_040361</name>
</gene>
<evidence type="ECO:0000313" key="4">
    <source>
        <dbReference type="Proteomes" id="UP001470230"/>
    </source>
</evidence>
<dbReference type="PROSITE" id="PS50011">
    <property type="entry name" value="PROTEIN_KINASE_DOM"/>
    <property type="match status" value="1"/>
</dbReference>
<organism evidence="2 4">
    <name type="scientific">Tritrichomonas musculus</name>
    <dbReference type="NCBI Taxonomy" id="1915356"/>
    <lineage>
        <taxon>Eukaryota</taxon>
        <taxon>Metamonada</taxon>
        <taxon>Parabasalia</taxon>
        <taxon>Tritrichomonadida</taxon>
        <taxon>Tritrichomonadidae</taxon>
        <taxon>Tritrichomonas</taxon>
    </lineage>
</organism>
<dbReference type="EMBL" id="JAPFFF010000021">
    <property type="protein sequence ID" value="KAK8854203.1"/>
    <property type="molecule type" value="Genomic_DNA"/>
</dbReference>
<keyword evidence="4" id="KW-1185">Reference proteome</keyword>
<dbReference type="Pfam" id="PF00069">
    <property type="entry name" value="Pkinase"/>
    <property type="match status" value="1"/>
</dbReference>
<dbReference type="InterPro" id="IPR000719">
    <property type="entry name" value="Prot_kinase_dom"/>
</dbReference>
<sequence length="221" mass="25188">MILSDELSDMNSKRSFQKVVYRMKKKNKKQNFTHQDSFLNLSKFEKGEIIQKSDFSKIIRVVDKETKAEYAAKVSMIEMDDLSESDIISLSREVNILSQLNHPSILKFIGYSPINFKNEPKPVIVTEIVSNGSLEDLHQANENKRKEKGWNSTKKLISIYGIAHSMAYLHSNDILHRDLKPSNTLLDSSLYPKLTDFGFSVKRHKASGLTFQSSLKISGST</sequence>